<dbReference type="Pfam" id="PF00583">
    <property type="entry name" value="Acetyltransf_1"/>
    <property type="match status" value="1"/>
</dbReference>
<dbReference type="PATRIC" id="fig|649747.3.peg.628"/>
<gene>
    <name evidence="4" type="ORF">HMPREF0083_00698</name>
</gene>
<dbReference type="PROSITE" id="PS51186">
    <property type="entry name" value="GNAT"/>
    <property type="match status" value="1"/>
</dbReference>
<reference evidence="4 5" key="1">
    <citation type="submission" date="2013-08" db="EMBL/GenBank/DDBJ databases">
        <authorList>
            <person name="Weinstock G."/>
            <person name="Sodergren E."/>
            <person name="Wylie T."/>
            <person name="Fulton L."/>
            <person name="Fulton R."/>
            <person name="Fronick C."/>
            <person name="O'Laughlin M."/>
            <person name="Godfrey J."/>
            <person name="Miner T."/>
            <person name="Herter B."/>
            <person name="Appelbaum E."/>
            <person name="Cordes M."/>
            <person name="Lek S."/>
            <person name="Wollam A."/>
            <person name="Pepin K.H."/>
            <person name="Palsikar V.B."/>
            <person name="Mitreva M."/>
            <person name="Wilson R.K."/>
        </authorList>
    </citation>
    <scope>NUCLEOTIDE SEQUENCE [LARGE SCALE GENOMIC DNA]</scope>
    <source>
        <strain evidence="4 5">ATCC 12856</strain>
    </source>
</reference>
<evidence type="ECO:0000259" key="3">
    <source>
        <dbReference type="PROSITE" id="PS51186"/>
    </source>
</evidence>
<evidence type="ECO:0000313" key="5">
    <source>
        <dbReference type="Proteomes" id="UP000016511"/>
    </source>
</evidence>
<keyword evidence="2" id="KW-0012">Acyltransferase</keyword>
<evidence type="ECO:0000313" key="4">
    <source>
        <dbReference type="EMBL" id="ERI11206.1"/>
    </source>
</evidence>
<evidence type="ECO:0000256" key="2">
    <source>
        <dbReference type="ARBA" id="ARBA00023315"/>
    </source>
</evidence>
<dbReference type="STRING" id="649747.HMPREF0083_00698"/>
<dbReference type="Gene3D" id="3.40.630.30">
    <property type="match status" value="1"/>
</dbReference>
<dbReference type="AlphaFoldDB" id="U1YK90"/>
<sequence>MEDLTMEFVTIRPVTKADLPQLLELMHQYIVDFYQSPDPGKEALTKLVTHLIDEPSSGIQFVAETEAHRLAGFATLYFTFNTLEAKRMAFLYDLFVVPSTRGQKIGEKLFQTCLSYIRGNNYSHMIWETAHDNHTAQALYDKMGAQKQVWLNYEIR</sequence>
<dbReference type="InterPro" id="IPR016181">
    <property type="entry name" value="Acyl_CoA_acyltransferase"/>
</dbReference>
<dbReference type="InterPro" id="IPR051016">
    <property type="entry name" value="Diverse_Substrate_AcTransf"/>
</dbReference>
<protein>
    <submittedName>
        <fullName evidence="4">Acetyltransferase, GNAT family</fullName>
    </submittedName>
</protein>
<dbReference type="CDD" id="cd04301">
    <property type="entry name" value="NAT_SF"/>
    <property type="match status" value="1"/>
</dbReference>
<evidence type="ECO:0000256" key="1">
    <source>
        <dbReference type="ARBA" id="ARBA00022679"/>
    </source>
</evidence>
<accession>U1YK90</accession>
<dbReference type="eggNOG" id="COG0456">
    <property type="taxonomic scope" value="Bacteria"/>
</dbReference>
<dbReference type="EMBL" id="AWSJ01000047">
    <property type="protein sequence ID" value="ERI11206.1"/>
    <property type="molecule type" value="Genomic_DNA"/>
</dbReference>
<keyword evidence="1 4" id="KW-0808">Transferase</keyword>
<dbReference type="InterPro" id="IPR000182">
    <property type="entry name" value="GNAT_dom"/>
</dbReference>
<dbReference type="PANTHER" id="PTHR10545">
    <property type="entry name" value="DIAMINE N-ACETYLTRANSFERASE"/>
    <property type="match status" value="1"/>
</dbReference>
<proteinExistence type="predicted"/>
<dbReference type="GO" id="GO:0008080">
    <property type="term" value="F:N-acetyltransferase activity"/>
    <property type="evidence" value="ECO:0007669"/>
    <property type="project" value="TreeGrafter"/>
</dbReference>
<dbReference type="Proteomes" id="UP000016511">
    <property type="component" value="Unassembled WGS sequence"/>
</dbReference>
<dbReference type="PANTHER" id="PTHR10545:SF42">
    <property type="entry name" value="ACETYLTRANSFERASE"/>
    <property type="match status" value="1"/>
</dbReference>
<feature type="domain" description="N-acetyltransferase" evidence="3">
    <location>
        <begin position="9"/>
        <end position="156"/>
    </location>
</feature>
<keyword evidence="5" id="KW-1185">Reference proteome</keyword>
<comment type="caution">
    <text evidence="4">The sequence shown here is derived from an EMBL/GenBank/DDBJ whole genome shotgun (WGS) entry which is preliminary data.</text>
</comment>
<dbReference type="HOGENOM" id="CLU_013985_34_9_9"/>
<dbReference type="SUPFAM" id="SSF55729">
    <property type="entry name" value="Acyl-CoA N-acyltransferases (Nat)"/>
    <property type="match status" value="1"/>
</dbReference>
<organism evidence="4 5">
    <name type="scientific">Aneurinibacillus aneurinilyticus ATCC 12856</name>
    <dbReference type="NCBI Taxonomy" id="649747"/>
    <lineage>
        <taxon>Bacteria</taxon>
        <taxon>Bacillati</taxon>
        <taxon>Bacillota</taxon>
        <taxon>Bacilli</taxon>
        <taxon>Bacillales</taxon>
        <taxon>Paenibacillaceae</taxon>
        <taxon>Aneurinibacillus group</taxon>
        <taxon>Aneurinibacillus</taxon>
    </lineage>
</organism>
<name>U1YK90_ANEAE</name>